<dbReference type="CDD" id="cd02966">
    <property type="entry name" value="TlpA_like_family"/>
    <property type="match status" value="1"/>
</dbReference>
<evidence type="ECO:0000259" key="7">
    <source>
        <dbReference type="PROSITE" id="PS51352"/>
    </source>
</evidence>
<feature type="domain" description="Thioredoxin" evidence="7">
    <location>
        <begin position="57"/>
        <end position="196"/>
    </location>
</feature>
<comment type="caution">
    <text evidence="8">The sequence shown here is derived from an EMBL/GenBank/DDBJ whole genome shotgun (WGS) entry which is preliminary data.</text>
</comment>
<dbReference type="InterPro" id="IPR013766">
    <property type="entry name" value="Thioredoxin_domain"/>
</dbReference>
<keyword evidence="2" id="KW-0201">Cytochrome c-type biogenesis</keyword>
<dbReference type="SUPFAM" id="SSF52833">
    <property type="entry name" value="Thioredoxin-like"/>
    <property type="match status" value="1"/>
</dbReference>
<evidence type="ECO:0000313" key="8">
    <source>
        <dbReference type="EMBL" id="RXR04407.1"/>
    </source>
</evidence>
<sequence>MKPLVLSLAVLTALTLSACDKPQVAAPAAADAPAKQDAAPAAASARAQPTPPAQEPAATTKEFPTLQVTTVDGQPYELAQQRGHWVVVNFWATWCKPCLKEMPELSAMAKSDKDTVRIIGLAYDDIEDADLKAFVDKNPVDYPLAKVDVYNPPADFETPRGLPMTYLIAPDGRVAKRFLGPVTPAQIREAITAAPAAGKQPA</sequence>
<dbReference type="Proteomes" id="UP000289784">
    <property type="component" value="Unassembled WGS sequence"/>
</dbReference>
<name>A0A4Q1JTS9_9GAMM</name>
<keyword evidence="3" id="KW-1015">Disulfide bond</keyword>
<dbReference type="GO" id="GO:0016491">
    <property type="term" value="F:oxidoreductase activity"/>
    <property type="evidence" value="ECO:0007669"/>
    <property type="project" value="InterPro"/>
</dbReference>
<dbReference type="GO" id="GO:0016209">
    <property type="term" value="F:antioxidant activity"/>
    <property type="evidence" value="ECO:0007669"/>
    <property type="project" value="InterPro"/>
</dbReference>
<evidence type="ECO:0000256" key="4">
    <source>
        <dbReference type="ARBA" id="ARBA00023284"/>
    </source>
</evidence>
<feature type="region of interest" description="Disordered" evidence="5">
    <location>
        <begin position="26"/>
        <end position="62"/>
    </location>
</feature>
<keyword evidence="4" id="KW-0676">Redox-active center</keyword>
<dbReference type="Gene3D" id="3.40.30.10">
    <property type="entry name" value="Glutaredoxin"/>
    <property type="match status" value="1"/>
</dbReference>
<accession>A0A4Q1JTS9</accession>
<keyword evidence="9" id="KW-1185">Reference proteome</keyword>
<comment type="subcellular location">
    <subcellularLocation>
        <location evidence="1">Cell envelope</location>
    </subcellularLocation>
</comment>
<dbReference type="GO" id="GO:0017004">
    <property type="term" value="P:cytochrome complex assembly"/>
    <property type="evidence" value="ECO:0007669"/>
    <property type="project" value="UniProtKB-KW"/>
</dbReference>
<feature type="chain" id="PRO_5020621514" evidence="6">
    <location>
        <begin position="19"/>
        <end position="202"/>
    </location>
</feature>
<evidence type="ECO:0000313" key="9">
    <source>
        <dbReference type="Proteomes" id="UP000289784"/>
    </source>
</evidence>
<dbReference type="PROSITE" id="PS51257">
    <property type="entry name" value="PROKAR_LIPOPROTEIN"/>
    <property type="match status" value="1"/>
</dbReference>
<evidence type="ECO:0000256" key="6">
    <source>
        <dbReference type="SAM" id="SignalP"/>
    </source>
</evidence>
<dbReference type="PROSITE" id="PS51352">
    <property type="entry name" value="THIOREDOXIN_2"/>
    <property type="match status" value="1"/>
</dbReference>
<dbReference type="InterPro" id="IPR036249">
    <property type="entry name" value="Thioredoxin-like_sf"/>
</dbReference>
<dbReference type="GO" id="GO:0030313">
    <property type="term" value="C:cell envelope"/>
    <property type="evidence" value="ECO:0007669"/>
    <property type="project" value="UniProtKB-SubCell"/>
</dbReference>
<feature type="compositionally biased region" description="Low complexity" evidence="5">
    <location>
        <begin position="26"/>
        <end position="48"/>
    </location>
</feature>
<evidence type="ECO:0000256" key="1">
    <source>
        <dbReference type="ARBA" id="ARBA00004196"/>
    </source>
</evidence>
<evidence type="ECO:0000256" key="5">
    <source>
        <dbReference type="SAM" id="MobiDB-lite"/>
    </source>
</evidence>
<dbReference type="AlphaFoldDB" id="A0A4Q1JTS9"/>
<dbReference type="EMBL" id="SAWZ01000006">
    <property type="protein sequence ID" value="RXR04407.1"/>
    <property type="molecule type" value="Genomic_DNA"/>
</dbReference>
<protein>
    <submittedName>
        <fullName evidence="8">TlpA family protein disulfide reductase</fullName>
    </submittedName>
</protein>
<gene>
    <name evidence="8" type="ORF">EPA99_13135</name>
</gene>
<dbReference type="PANTHER" id="PTHR42852:SF6">
    <property type="entry name" value="THIOL:DISULFIDE INTERCHANGE PROTEIN DSBE"/>
    <property type="match status" value="1"/>
</dbReference>
<feature type="signal peptide" evidence="6">
    <location>
        <begin position="1"/>
        <end position="18"/>
    </location>
</feature>
<dbReference type="RefSeq" id="WP_129471678.1">
    <property type="nucleotide sequence ID" value="NZ_SAWZ01000006.1"/>
</dbReference>
<dbReference type="Pfam" id="PF00578">
    <property type="entry name" value="AhpC-TSA"/>
    <property type="match status" value="1"/>
</dbReference>
<dbReference type="PANTHER" id="PTHR42852">
    <property type="entry name" value="THIOL:DISULFIDE INTERCHANGE PROTEIN DSBE"/>
    <property type="match status" value="1"/>
</dbReference>
<dbReference type="OrthoDB" id="9796554at2"/>
<dbReference type="InterPro" id="IPR050553">
    <property type="entry name" value="Thioredoxin_ResA/DsbE_sf"/>
</dbReference>
<evidence type="ECO:0000256" key="2">
    <source>
        <dbReference type="ARBA" id="ARBA00022748"/>
    </source>
</evidence>
<proteinExistence type="predicted"/>
<reference evidence="8 9" key="1">
    <citation type="submission" date="2019-01" db="EMBL/GenBank/DDBJ databases">
        <title>Pseudoxanthomonas composti sp. nov., isolated from compost.</title>
        <authorList>
            <person name="Yang G."/>
        </authorList>
    </citation>
    <scope>NUCLEOTIDE SEQUENCE [LARGE SCALE GENOMIC DNA]</scope>
    <source>
        <strain evidence="8 9">GSS15</strain>
    </source>
</reference>
<keyword evidence="6" id="KW-0732">Signal</keyword>
<evidence type="ECO:0000256" key="3">
    <source>
        <dbReference type="ARBA" id="ARBA00023157"/>
    </source>
</evidence>
<organism evidence="8 9">
    <name type="scientific">Pseudoxanthomonas composti</name>
    <dbReference type="NCBI Taxonomy" id="2137479"/>
    <lineage>
        <taxon>Bacteria</taxon>
        <taxon>Pseudomonadati</taxon>
        <taxon>Pseudomonadota</taxon>
        <taxon>Gammaproteobacteria</taxon>
        <taxon>Lysobacterales</taxon>
        <taxon>Lysobacteraceae</taxon>
        <taxon>Pseudoxanthomonas</taxon>
    </lineage>
</organism>
<dbReference type="InterPro" id="IPR000866">
    <property type="entry name" value="AhpC/TSA"/>
</dbReference>